<dbReference type="Pfam" id="PF02252">
    <property type="entry name" value="PA28_C"/>
    <property type="match status" value="1"/>
</dbReference>
<dbReference type="PANTHER" id="PTHR10660:SF2">
    <property type="entry name" value="LD45860P"/>
    <property type="match status" value="1"/>
</dbReference>
<organism evidence="5 6">
    <name type="scientific">Marasmius tenuissimus</name>
    <dbReference type="NCBI Taxonomy" id="585030"/>
    <lineage>
        <taxon>Eukaryota</taxon>
        <taxon>Fungi</taxon>
        <taxon>Dikarya</taxon>
        <taxon>Basidiomycota</taxon>
        <taxon>Agaricomycotina</taxon>
        <taxon>Agaricomycetes</taxon>
        <taxon>Agaricomycetidae</taxon>
        <taxon>Agaricales</taxon>
        <taxon>Marasmiineae</taxon>
        <taxon>Marasmiaceae</taxon>
        <taxon>Marasmius</taxon>
    </lineage>
</organism>
<dbReference type="InterPro" id="IPR003186">
    <property type="entry name" value="PA28_C"/>
</dbReference>
<dbReference type="InterPro" id="IPR009077">
    <property type="entry name" value="Proteasome_activ_PA28"/>
</dbReference>
<evidence type="ECO:0000256" key="1">
    <source>
        <dbReference type="ARBA" id="ARBA00005883"/>
    </source>
</evidence>
<keyword evidence="2" id="KW-0647">Proteasome</keyword>
<evidence type="ECO:0000256" key="2">
    <source>
        <dbReference type="ARBA" id="ARBA00022942"/>
    </source>
</evidence>
<comment type="similarity">
    <text evidence="1">Belongs to the PA28 family.</text>
</comment>
<dbReference type="InterPro" id="IPR036252">
    <property type="entry name" value="Proteasome_activ_sf"/>
</dbReference>
<dbReference type="SUPFAM" id="SSF47216">
    <property type="entry name" value="Proteasome activator"/>
    <property type="match status" value="1"/>
</dbReference>
<dbReference type="Proteomes" id="UP001437256">
    <property type="component" value="Unassembled WGS sequence"/>
</dbReference>
<keyword evidence="6" id="KW-1185">Reference proteome</keyword>
<protein>
    <recommendedName>
        <fullName evidence="4">Proteasome activator PA28 C-terminal domain-containing protein</fullName>
    </recommendedName>
</protein>
<name>A0ABR3ADW8_9AGAR</name>
<feature type="region of interest" description="Disordered" evidence="3">
    <location>
        <begin position="81"/>
        <end position="125"/>
    </location>
</feature>
<proteinExistence type="inferred from homology"/>
<evidence type="ECO:0000313" key="5">
    <source>
        <dbReference type="EMBL" id="KAL0071735.1"/>
    </source>
</evidence>
<evidence type="ECO:0000256" key="3">
    <source>
        <dbReference type="SAM" id="MobiDB-lite"/>
    </source>
</evidence>
<reference evidence="5 6" key="1">
    <citation type="submission" date="2024-05" db="EMBL/GenBank/DDBJ databases">
        <title>A draft genome resource for the thread blight pathogen Marasmius tenuissimus strain MS-2.</title>
        <authorList>
            <person name="Yulfo-Soto G.E."/>
            <person name="Baruah I.K."/>
            <person name="Amoako-Attah I."/>
            <person name="Bukari Y."/>
            <person name="Meinhardt L.W."/>
            <person name="Bailey B.A."/>
            <person name="Cohen S.P."/>
        </authorList>
    </citation>
    <scope>NUCLEOTIDE SEQUENCE [LARGE SCALE GENOMIC DNA]</scope>
    <source>
        <strain evidence="5 6">MS-2</strain>
    </source>
</reference>
<evidence type="ECO:0000313" key="6">
    <source>
        <dbReference type="Proteomes" id="UP001437256"/>
    </source>
</evidence>
<sequence>MTTSMEKHTKKEIEVAGSPLYAAPHAHRASPPQEFSKVVNERADAIIFKTFPEKVCFNFSSEGWITQTSSDPLNKLIAAQNDPETPFGRQSQTDATVYPPSSELSEPPSKKRKTSNGEGGAEDDQQGHARYFEHVKSNKHVRELHGIVKKECEVIAELIDEVKLWVTLTMPRIEDGDNFGVQVQEECLSELHRAQESAYNLRDIPRQDYVARAKLASKRIKYPNVEDYTVIYPSLQLL</sequence>
<evidence type="ECO:0000259" key="4">
    <source>
        <dbReference type="Pfam" id="PF02252"/>
    </source>
</evidence>
<feature type="domain" description="Proteasome activator PA28 C-terminal" evidence="4">
    <location>
        <begin position="135"/>
        <end position="230"/>
    </location>
</feature>
<accession>A0ABR3ADW8</accession>
<dbReference type="Gene3D" id="1.20.120.180">
    <property type="entry name" value="Proteasome activator pa28, C-terminal domain"/>
    <property type="match status" value="1"/>
</dbReference>
<dbReference type="InterPro" id="IPR036997">
    <property type="entry name" value="PA28_C_sf"/>
</dbReference>
<dbReference type="PANTHER" id="PTHR10660">
    <property type="entry name" value="PROTEASOME REGULATOR PA28"/>
    <property type="match status" value="1"/>
</dbReference>
<gene>
    <name evidence="5" type="ORF">AAF712_000657</name>
</gene>
<comment type="caution">
    <text evidence="5">The sequence shown here is derived from an EMBL/GenBank/DDBJ whole genome shotgun (WGS) entry which is preliminary data.</text>
</comment>
<dbReference type="EMBL" id="JBBXMP010000002">
    <property type="protein sequence ID" value="KAL0071735.1"/>
    <property type="molecule type" value="Genomic_DNA"/>
</dbReference>